<keyword evidence="5" id="KW-0010">Activator</keyword>
<dbReference type="HOGENOM" id="CLU_061273_0_0_1"/>
<dbReference type="GO" id="GO:0009736">
    <property type="term" value="P:cytokinin-activated signaling pathway"/>
    <property type="evidence" value="ECO:0007669"/>
    <property type="project" value="InterPro"/>
</dbReference>
<dbReference type="GO" id="GO:0000160">
    <property type="term" value="P:phosphorelay signal transduction system"/>
    <property type="evidence" value="ECO:0007669"/>
    <property type="project" value="UniProtKB-KW"/>
</dbReference>
<dbReference type="Gene3D" id="3.40.50.2300">
    <property type="match status" value="1"/>
</dbReference>
<evidence type="ECO:0000313" key="11">
    <source>
        <dbReference type="EMBL" id="KEH29055.1"/>
    </source>
</evidence>
<proteinExistence type="predicted"/>
<accession>A0A072UT38</accession>
<feature type="domain" description="Response regulatory" evidence="9">
    <location>
        <begin position="16"/>
        <end position="130"/>
    </location>
</feature>
<evidence type="ECO:0000256" key="6">
    <source>
        <dbReference type="ARBA" id="ARBA00023163"/>
    </source>
</evidence>
<evidence type="ECO:0000256" key="1">
    <source>
        <dbReference type="ARBA" id="ARBA00004123"/>
    </source>
</evidence>
<evidence type="ECO:0000256" key="8">
    <source>
        <dbReference type="PROSITE-ProRule" id="PRU00169"/>
    </source>
</evidence>
<keyword evidence="6" id="KW-0804">Transcription</keyword>
<dbReference type="InterPro" id="IPR009057">
    <property type="entry name" value="Homeodomain-like_sf"/>
</dbReference>
<evidence type="ECO:0000256" key="3">
    <source>
        <dbReference type="ARBA" id="ARBA00023012"/>
    </source>
</evidence>
<feature type="domain" description="HTH myb-type" evidence="10">
    <location>
        <begin position="166"/>
        <end position="225"/>
    </location>
</feature>
<dbReference type="Pfam" id="PF00249">
    <property type="entry name" value="Myb_DNA-binding"/>
    <property type="match status" value="1"/>
</dbReference>
<keyword evidence="3" id="KW-0902">Two-component regulatory system</keyword>
<name>A0A072UT38_MEDTR</name>
<dbReference type="OrthoDB" id="1426639at2759"/>
<dbReference type="EnsemblPlants" id="KEH29055">
    <property type="protein sequence ID" value="KEH29055"/>
    <property type="gene ID" value="MTR_4g021760"/>
</dbReference>
<dbReference type="PANTHER" id="PTHR43874">
    <property type="entry name" value="TWO-COMPONENT RESPONSE REGULATOR"/>
    <property type="match status" value="1"/>
</dbReference>
<dbReference type="PROSITE" id="PS51294">
    <property type="entry name" value="HTH_MYB"/>
    <property type="match status" value="1"/>
</dbReference>
<evidence type="ECO:0000256" key="5">
    <source>
        <dbReference type="ARBA" id="ARBA00023159"/>
    </source>
</evidence>
<dbReference type="PROSITE" id="PS50110">
    <property type="entry name" value="RESPONSE_REGULATORY"/>
    <property type="match status" value="1"/>
</dbReference>
<dbReference type="InterPro" id="IPR045279">
    <property type="entry name" value="ARR-like"/>
</dbReference>
<dbReference type="InterPro" id="IPR006447">
    <property type="entry name" value="Myb_dom_plants"/>
</dbReference>
<dbReference type="AlphaFoldDB" id="A0A072UT38"/>
<gene>
    <name evidence="12" type="primary">25491583</name>
    <name evidence="11" type="ordered locus">MTR_4g021760</name>
</gene>
<reference evidence="11 13" key="1">
    <citation type="journal article" date="2011" name="Nature">
        <title>The Medicago genome provides insight into the evolution of rhizobial symbioses.</title>
        <authorList>
            <person name="Young N.D."/>
            <person name="Debelle F."/>
            <person name="Oldroyd G.E."/>
            <person name="Geurts R."/>
            <person name="Cannon S.B."/>
            <person name="Udvardi M.K."/>
            <person name="Benedito V.A."/>
            <person name="Mayer K.F."/>
            <person name="Gouzy J."/>
            <person name="Schoof H."/>
            <person name="Van de Peer Y."/>
            <person name="Proost S."/>
            <person name="Cook D.R."/>
            <person name="Meyers B.C."/>
            <person name="Spannagl M."/>
            <person name="Cheung F."/>
            <person name="De Mita S."/>
            <person name="Krishnakumar V."/>
            <person name="Gundlach H."/>
            <person name="Zhou S."/>
            <person name="Mudge J."/>
            <person name="Bharti A.K."/>
            <person name="Murray J.D."/>
            <person name="Naoumkina M.A."/>
            <person name="Rosen B."/>
            <person name="Silverstein K.A."/>
            <person name="Tang H."/>
            <person name="Rombauts S."/>
            <person name="Zhao P.X."/>
            <person name="Zhou P."/>
            <person name="Barbe V."/>
            <person name="Bardou P."/>
            <person name="Bechner M."/>
            <person name="Bellec A."/>
            <person name="Berger A."/>
            <person name="Berges H."/>
            <person name="Bidwell S."/>
            <person name="Bisseling T."/>
            <person name="Choisne N."/>
            <person name="Couloux A."/>
            <person name="Denny R."/>
            <person name="Deshpande S."/>
            <person name="Dai X."/>
            <person name="Doyle J.J."/>
            <person name="Dudez A.M."/>
            <person name="Farmer A.D."/>
            <person name="Fouteau S."/>
            <person name="Franken C."/>
            <person name="Gibelin C."/>
            <person name="Gish J."/>
            <person name="Goldstein S."/>
            <person name="Gonzalez A.J."/>
            <person name="Green P.J."/>
            <person name="Hallab A."/>
            <person name="Hartog M."/>
            <person name="Hua A."/>
            <person name="Humphray S.J."/>
            <person name="Jeong D.H."/>
            <person name="Jing Y."/>
            <person name="Jocker A."/>
            <person name="Kenton S.M."/>
            <person name="Kim D.J."/>
            <person name="Klee K."/>
            <person name="Lai H."/>
            <person name="Lang C."/>
            <person name="Lin S."/>
            <person name="Macmil S.L."/>
            <person name="Magdelenat G."/>
            <person name="Matthews L."/>
            <person name="McCorrison J."/>
            <person name="Monaghan E.L."/>
            <person name="Mun J.H."/>
            <person name="Najar F.Z."/>
            <person name="Nicholson C."/>
            <person name="Noirot C."/>
            <person name="O'Bleness M."/>
            <person name="Paule C.R."/>
            <person name="Poulain J."/>
            <person name="Prion F."/>
            <person name="Qin B."/>
            <person name="Qu C."/>
            <person name="Retzel E.F."/>
            <person name="Riddle C."/>
            <person name="Sallet E."/>
            <person name="Samain S."/>
            <person name="Samson N."/>
            <person name="Sanders I."/>
            <person name="Saurat O."/>
            <person name="Scarpelli C."/>
            <person name="Schiex T."/>
            <person name="Segurens B."/>
            <person name="Severin A.J."/>
            <person name="Sherrier D.J."/>
            <person name="Shi R."/>
            <person name="Sims S."/>
            <person name="Singer S.R."/>
            <person name="Sinharoy S."/>
            <person name="Sterck L."/>
            <person name="Viollet A."/>
            <person name="Wang B.B."/>
            <person name="Wang K."/>
            <person name="Wang M."/>
            <person name="Wang X."/>
            <person name="Warfsmann J."/>
            <person name="Weissenbach J."/>
            <person name="White D.D."/>
            <person name="White J.D."/>
            <person name="Wiley G.B."/>
            <person name="Wincker P."/>
            <person name="Xing Y."/>
            <person name="Yang L."/>
            <person name="Yao Z."/>
            <person name="Ying F."/>
            <person name="Zhai J."/>
            <person name="Zhou L."/>
            <person name="Zuber A."/>
            <person name="Denarie J."/>
            <person name="Dixon R.A."/>
            <person name="May G.D."/>
            <person name="Schwartz D.C."/>
            <person name="Rogers J."/>
            <person name="Quetier F."/>
            <person name="Town C.D."/>
            <person name="Roe B.A."/>
        </authorList>
    </citation>
    <scope>NUCLEOTIDE SEQUENCE [LARGE SCALE GENOMIC DNA]</scope>
    <source>
        <strain evidence="11">A17</strain>
        <strain evidence="12 13">cv. Jemalong A17</strain>
    </source>
</reference>
<dbReference type="GO" id="GO:0005634">
    <property type="term" value="C:nucleus"/>
    <property type="evidence" value="ECO:0007669"/>
    <property type="project" value="UniProtKB-SubCell"/>
</dbReference>
<dbReference type="InterPro" id="IPR001005">
    <property type="entry name" value="SANT/Myb"/>
</dbReference>
<evidence type="ECO:0000313" key="12">
    <source>
        <dbReference type="EnsemblPlants" id="KEH29055"/>
    </source>
</evidence>
<dbReference type="InterPro" id="IPR011006">
    <property type="entry name" value="CheY-like_superfamily"/>
</dbReference>
<evidence type="ECO:0000259" key="10">
    <source>
        <dbReference type="PROSITE" id="PS51294"/>
    </source>
</evidence>
<dbReference type="InterPro" id="IPR017930">
    <property type="entry name" value="Myb_dom"/>
</dbReference>
<keyword evidence="2 8" id="KW-0597">Phosphoprotein</keyword>
<protein>
    <submittedName>
        <fullName evidence="11">Response regulator receiver domain protein</fullName>
    </submittedName>
</protein>
<dbReference type="NCBIfam" id="TIGR01557">
    <property type="entry name" value="myb_SHAQKYF"/>
    <property type="match status" value="1"/>
</dbReference>
<dbReference type="Gene3D" id="1.10.10.60">
    <property type="entry name" value="Homeodomain-like"/>
    <property type="match status" value="1"/>
</dbReference>
<dbReference type="GO" id="GO:0003677">
    <property type="term" value="F:DNA binding"/>
    <property type="evidence" value="ECO:0007669"/>
    <property type="project" value="InterPro"/>
</dbReference>
<dbReference type="CDD" id="cd17584">
    <property type="entry name" value="REC_typeB_ARR-like"/>
    <property type="match status" value="1"/>
</dbReference>
<dbReference type="InterPro" id="IPR001789">
    <property type="entry name" value="Sig_transdc_resp-reg_receiver"/>
</dbReference>
<reference evidence="11 13" key="2">
    <citation type="journal article" date="2014" name="BMC Genomics">
        <title>An improved genome release (version Mt4.0) for the model legume Medicago truncatula.</title>
        <authorList>
            <person name="Tang H."/>
            <person name="Krishnakumar V."/>
            <person name="Bidwell S."/>
            <person name="Rosen B."/>
            <person name="Chan A."/>
            <person name="Zhou S."/>
            <person name="Gentzbittel L."/>
            <person name="Childs K.L."/>
            <person name="Yandell M."/>
            <person name="Gundlach H."/>
            <person name="Mayer K.F."/>
            <person name="Schwartz D.C."/>
            <person name="Town C.D."/>
        </authorList>
    </citation>
    <scope>GENOME REANNOTATION</scope>
    <source>
        <strain evidence="11">A17</strain>
        <strain evidence="12 13">cv. Jemalong A17</strain>
    </source>
</reference>
<organism evidence="11 13">
    <name type="scientific">Medicago truncatula</name>
    <name type="common">Barrel medic</name>
    <name type="synonym">Medicago tribuloides</name>
    <dbReference type="NCBI Taxonomy" id="3880"/>
    <lineage>
        <taxon>Eukaryota</taxon>
        <taxon>Viridiplantae</taxon>
        <taxon>Streptophyta</taxon>
        <taxon>Embryophyta</taxon>
        <taxon>Tracheophyta</taxon>
        <taxon>Spermatophyta</taxon>
        <taxon>Magnoliopsida</taxon>
        <taxon>eudicotyledons</taxon>
        <taxon>Gunneridae</taxon>
        <taxon>Pentapetalae</taxon>
        <taxon>rosids</taxon>
        <taxon>fabids</taxon>
        <taxon>Fabales</taxon>
        <taxon>Fabaceae</taxon>
        <taxon>Papilionoideae</taxon>
        <taxon>50 kb inversion clade</taxon>
        <taxon>NPAAA clade</taxon>
        <taxon>Hologalegina</taxon>
        <taxon>IRL clade</taxon>
        <taxon>Trifolieae</taxon>
        <taxon>Medicago</taxon>
    </lineage>
</organism>
<dbReference type="Proteomes" id="UP000002051">
    <property type="component" value="Chromosome 4"/>
</dbReference>
<keyword evidence="7" id="KW-0539">Nucleus</keyword>
<keyword evidence="4" id="KW-0805">Transcription regulation</keyword>
<dbReference type="SMART" id="SM00448">
    <property type="entry name" value="REC"/>
    <property type="match status" value="1"/>
</dbReference>
<dbReference type="KEGG" id="mtr:25491583"/>
<dbReference type="FunFam" id="1.10.10.60:FF:000007">
    <property type="entry name" value="Two-component response regulator"/>
    <property type="match status" value="1"/>
</dbReference>
<evidence type="ECO:0000256" key="4">
    <source>
        <dbReference type="ARBA" id="ARBA00023015"/>
    </source>
</evidence>
<sequence length="312" mass="35844">MALFTDKPASFPEGLKVLAIDHDITLLNSIEEMCNRCNYKVTKCSMASDAFNMLERKDCFDVMLIDPHMPNMDAYDFVQSVVLQLNIPVIMMAVDSAESSIMKSIQCGACECWTKPLVEKQFKTMWQHVIRKGLTANKEYEIVGSSVVQEIRKRGREDDNASKETQAKKARLSWSPELHQRFLWAVNQLGLDRAMPKKILKIMDVPNMTKEQVASHLQKYRNYLKSSTEDTKGRMKKLKKSPFETKFSLEATHSLPEQDQSFLLNSATQCRDNCDAQHHWLEIGESYIISNIFSDLPNLFPYVDDDLSSLVW</sequence>
<evidence type="ECO:0000259" key="9">
    <source>
        <dbReference type="PROSITE" id="PS50110"/>
    </source>
</evidence>
<keyword evidence="13" id="KW-1185">Reference proteome</keyword>
<feature type="modified residue" description="4-aspartylphosphate" evidence="8">
    <location>
        <position position="66"/>
    </location>
</feature>
<reference evidence="12" key="3">
    <citation type="submission" date="2015-04" db="UniProtKB">
        <authorList>
            <consortium name="EnsemblPlants"/>
        </authorList>
    </citation>
    <scope>IDENTIFICATION</scope>
    <source>
        <strain evidence="12">cv. Jemalong A17</strain>
    </source>
</reference>
<dbReference type="Pfam" id="PF00072">
    <property type="entry name" value="Response_reg"/>
    <property type="match status" value="1"/>
</dbReference>
<comment type="subcellular location">
    <subcellularLocation>
        <location evidence="1">Nucleus</location>
    </subcellularLocation>
</comment>
<dbReference type="EMBL" id="CM001220">
    <property type="protein sequence ID" value="KEH29055.1"/>
    <property type="molecule type" value="Genomic_DNA"/>
</dbReference>
<evidence type="ECO:0000313" key="13">
    <source>
        <dbReference type="Proteomes" id="UP000002051"/>
    </source>
</evidence>
<evidence type="ECO:0000256" key="2">
    <source>
        <dbReference type="ARBA" id="ARBA00022553"/>
    </source>
</evidence>
<dbReference type="SUPFAM" id="SSF46689">
    <property type="entry name" value="Homeodomain-like"/>
    <property type="match status" value="1"/>
</dbReference>
<dbReference type="SUPFAM" id="SSF52172">
    <property type="entry name" value="CheY-like"/>
    <property type="match status" value="1"/>
</dbReference>
<dbReference type="PANTHER" id="PTHR43874:SF206">
    <property type="entry name" value="RESPONSE REGULATOR RECEIVER DOMAIN PROTEIN"/>
    <property type="match status" value="1"/>
</dbReference>
<evidence type="ECO:0000256" key="7">
    <source>
        <dbReference type="ARBA" id="ARBA00023242"/>
    </source>
</evidence>